<accession>A0ABY2UIH3</accession>
<dbReference type="Gene3D" id="3.40.50.1980">
    <property type="entry name" value="Nitrogenase molybdenum iron protein domain"/>
    <property type="match status" value="1"/>
</dbReference>
<protein>
    <submittedName>
        <fullName evidence="2">Zinc ABC transporter substrate-binding protein</fullName>
    </submittedName>
</protein>
<evidence type="ECO:0000313" key="3">
    <source>
        <dbReference type="Proteomes" id="UP000306791"/>
    </source>
</evidence>
<dbReference type="Proteomes" id="UP000306791">
    <property type="component" value="Unassembled WGS sequence"/>
</dbReference>
<dbReference type="InterPro" id="IPR006127">
    <property type="entry name" value="ZnuA-like"/>
</dbReference>
<dbReference type="RefSeq" id="WP_138236658.1">
    <property type="nucleotide sequence ID" value="NZ_CP185860.1"/>
</dbReference>
<evidence type="ECO:0000256" key="1">
    <source>
        <dbReference type="SAM" id="MobiDB-lite"/>
    </source>
</evidence>
<reference evidence="2 3" key="1">
    <citation type="submission" date="2019-05" db="EMBL/GenBank/DDBJ databases">
        <title>Microbulbifer harenosus sp. nov., an alginate-degrading bacterium isolated from coastal sand.</title>
        <authorList>
            <person name="Huang H."/>
            <person name="Mo K."/>
            <person name="Bao S."/>
        </authorList>
    </citation>
    <scope>NUCLEOTIDE SEQUENCE [LARGE SCALE GENOMIC DNA]</scope>
    <source>
        <strain evidence="2 3">HB161719</strain>
    </source>
</reference>
<evidence type="ECO:0000313" key="2">
    <source>
        <dbReference type="EMBL" id="TLM75686.1"/>
    </source>
</evidence>
<proteinExistence type="predicted"/>
<sequence length="315" mass="34253">MLKFLSQRASLKTAVIRLLVPALGVLLLACGKPQPDRPAPGAEIVASVGPLAMITREIAGQEVPVRQLIQGSDPHHYAPTVTDRMAMEKAQLVIWMGPAMESVLARQMSLLPADRQLGLLEAGGYEFDGAEEDDPHLWLRPRNASVMAAHIATRLGELNPAQADAYRARARDFSRAMANLQKVQDRALWGYRDVPIVSTHKAYGHFFGAAGVKVESLGSSASHQHGARSMLEKQAAVPAESRSETTQGGFVRGCLFGEVPANDRDRQTAVHLKLGYQALDPLGALLPADADYRQLMEQLLADARLCLSRVPDRSQ</sequence>
<dbReference type="InterPro" id="IPR050492">
    <property type="entry name" value="Bact_metal-bind_prot9"/>
</dbReference>
<keyword evidence="3" id="KW-1185">Reference proteome</keyword>
<dbReference type="EMBL" id="VANI01000016">
    <property type="protein sequence ID" value="TLM75686.1"/>
    <property type="molecule type" value="Genomic_DNA"/>
</dbReference>
<organism evidence="2 3">
    <name type="scientific">Microbulbifer harenosus</name>
    <dbReference type="NCBI Taxonomy" id="2576840"/>
    <lineage>
        <taxon>Bacteria</taxon>
        <taxon>Pseudomonadati</taxon>
        <taxon>Pseudomonadota</taxon>
        <taxon>Gammaproteobacteria</taxon>
        <taxon>Cellvibrionales</taxon>
        <taxon>Microbulbiferaceae</taxon>
        <taxon>Microbulbifer</taxon>
    </lineage>
</organism>
<name>A0ABY2UIH3_9GAMM</name>
<feature type="region of interest" description="Disordered" evidence="1">
    <location>
        <begin position="223"/>
        <end position="244"/>
    </location>
</feature>
<dbReference type="PANTHER" id="PTHR42953">
    <property type="entry name" value="HIGH-AFFINITY ZINC UPTAKE SYSTEM PROTEIN ZNUA-RELATED"/>
    <property type="match status" value="1"/>
</dbReference>
<dbReference type="PROSITE" id="PS51257">
    <property type="entry name" value="PROKAR_LIPOPROTEIN"/>
    <property type="match status" value="1"/>
</dbReference>
<comment type="caution">
    <text evidence="2">The sequence shown here is derived from an EMBL/GenBank/DDBJ whole genome shotgun (WGS) entry which is preliminary data.</text>
</comment>
<dbReference type="SUPFAM" id="SSF53807">
    <property type="entry name" value="Helical backbone' metal receptor"/>
    <property type="match status" value="1"/>
</dbReference>
<dbReference type="Pfam" id="PF01297">
    <property type="entry name" value="ZnuA"/>
    <property type="match status" value="1"/>
</dbReference>
<gene>
    <name evidence="2" type="ORF">FDY93_15430</name>
</gene>